<feature type="compositionally biased region" description="Polar residues" evidence="1">
    <location>
        <begin position="1"/>
        <end position="23"/>
    </location>
</feature>
<comment type="caution">
    <text evidence="2">The sequence shown here is derived from an EMBL/GenBank/DDBJ whole genome shotgun (WGS) entry which is preliminary data.</text>
</comment>
<dbReference type="AlphaFoldDB" id="A0A8J3JAT6"/>
<gene>
    <name evidence="2" type="ORF">Aru02nite_58450</name>
</gene>
<evidence type="ECO:0000313" key="2">
    <source>
        <dbReference type="EMBL" id="GID14956.1"/>
    </source>
</evidence>
<proteinExistence type="predicted"/>
<name>A0A8J3JAT6_9ACTN</name>
<organism evidence="2 3">
    <name type="scientific">Actinocatenispora rupis</name>
    <dbReference type="NCBI Taxonomy" id="519421"/>
    <lineage>
        <taxon>Bacteria</taxon>
        <taxon>Bacillati</taxon>
        <taxon>Actinomycetota</taxon>
        <taxon>Actinomycetes</taxon>
        <taxon>Micromonosporales</taxon>
        <taxon>Micromonosporaceae</taxon>
        <taxon>Actinocatenispora</taxon>
    </lineage>
</organism>
<dbReference type="Proteomes" id="UP000612808">
    <property type="component" value="Unassembled WGS sequence"/>
</dbReference>
<reference evidence="2" key="1">
    <citation type="submission" date="2021-01" db="EMBL/GenBank/DDBJ databases">
        <title>Whole genome shotgun sequence of Actinocatenispora rupis NBRC 107355.</title>
        <authorList>
            <person name="Komaki H."/>
            <person name="Tamura T."/>
        </authorList>
    </citation>
    <scope>NUCLEOTIDE SEQUENCE</scope>
    <source>
        <strain evidence="2">NBRC 107355</strain>
    </source>
</reference>
<sequence>MMSICSNGSLDPSLLTATSTRPSTGELRTWLPNDTANRSGFPEPAADPLNPTADTTTIAAAAATHRAPRPLMKPPGIRLLAKEVSTAGPPL</sequence>
<protein>
    <submittedName>
        <fullName evidence="2">Uncharacterized protein</fullName>
    </submittedName>
</protein>
<evidence type="ECO:0000256" key="1">
    <source>
        <dbReference type="SAM" id="MobiDB-lite"/>
    </source>
</evidence>
<accession>A0A8J3JAT6</accession>
<dbReference type="EMBL" id="BOMB01000035">
    <property type="protein sequence ID" value="GID14956.1"/>
    <property type="molecule type" value="Genomic_DNA"/>
</dbReference>
<feature type="region of interest" description="Disordered" evidence="1">
    <location>
        <begin position="1"/>
        <end position="52"/>
    </location>
</feature>
<evidence type="ECO:0000313" key="3">
    <source>
        <dbReference type="Proteomes" id="UP000612808"/>
    </source>
</evidence>
<keyword evidence="3" id="KW-1185">Reference proteome</keyword>